<organism evidence="1 2">
    <name type="scientific">Thiocapsa rosea</name>
    <dbReference type="NCBI Taxonomy" id="69360"/>
    <lineage>
        <taxon>Bacteria</taxon>
        <taxon>Pseudomonadati</taxon>
        <taxon>Pseudomonadota</taxon>
        <taxon>Gammaproteobacteria</taxon>
        <taxon>Chromatiales</taxon>
        <taxon>Chromatiaceae</taxon>
        <taxon>Thiocapsa</taxon>
    </lineage>
</organism>
<keyword evidence="2" id="KW-1185">Reference proteome</keyword>
<name>A0A495V832_9GAMM</name>
<gene>
    <name evidence="1" type="ORF">BDD21_3035</name>
</gene>
<accession>A0A495V832</accession>
<dbReference type="AlphaFoldDB" id="A0A495V832"/>
<reference evidence="1 2" key="1">
    <citation type="submission" date="2018-10" db="EMBL/GenBank/DDBJ databases">
        <title>Genomic Encyclopedia of Archaeal and Bacterial Type Strains, Phase II (KMG-II): from individual species to whole genera.</title>
        <authorList>
            <person name="Goeker M."/>
        </authorList>
    </citation>
    <scope>NUCLEOTIDE SEQUENCE [LARGE SCALE GENOMIC DNA]</scope>
    <source>
        <strain evidence="1 2">DSM 235</strain>
    </source>
</reference>
<evidence type="ECO:0000313" key="2">
    <source>
        <dbReference type="Proteomes" id="UP000274556"/>
    </source>
</evidence>
<comment type="caution">
    <text evidence="1">The sequence shown here is derived from an EMBL/GenBank/DDBJ whole genome shotgun (WGS) entry which is preliminary data.</text>
</comment>
<dbReference type="Proteomes" id="UP000274556">
    <property type="component" value="Unassembled WGS sequence"/>
</dbReference>
<dbReference type="EMBL" id="RBXL01000001">
    <property type="protein sequence ID" value="RKT45571.1"/>
    <property type="molecule type" value="Genomic_DNA"/>
</dbReference>
<protein>
    <submittedName>
        <fullName evidence="1">Uncharacterized protein</fullName>
    </submittedName>
</protein>
<evidence type="ECO:0000313" key="1">
    <source>
        <dbReference type="EMBL" id="RKT45571.1"/>
    </source>
</evidence>
<proteinExistence type="predicted"/>
<sequence>MRWPEQHASGPRILGIHARRLLRSLIARRELAAVARHVRSAGNLQWVLLGNERSEWHRRFAHDVRAREVVRCDDGAADAVPVGSSPATSSYHKQPSPLRWLGWPGTSSEIKPDVIFSAYPRAMDGRSEGAVVIKNNYDVLRSRLRRPSNRSGSVWFVGQPFYTTSEASVRAFIAILAFVSRTFFGGKQLCYRAHPGEDMDVVQQLAAELRWDWAPFSQPIELEVAESEIAPERMLTFFSSVFQTCHHIYGPAIPFDIIIPEPSFWPLTSVRTEPPVYRFFERQGTAPNRLLHVPAAVFSS</sequence>